<dbReference type="CDD" id="cd09003">
    <property type="entry name" value="GH43_XynD-like"/>
    <property type="match status" value="1"/>
</dbReference>
<dbReference type="InterPro" id="IPR006710">
    <property type="entry name" value="Glyco_hydro_43"/>
</dbReference>
<dbReference type="Gene3D" id="2.115.10.20">
    <property type="entry name" value="Glycosyl hydrolase domain, family 43"/>
    <property type="match status" value="1"/>
</dbReference>
<evidence type="ECO:0000256" key="2">
    <source>
        <dbReference type="ARBA" id="ARBA00022651"/>
    </source>
</evidence>
<dbReference type="SUPFAM" id="SSF75005">
    <property type="entry name" value="Arabinanase/levansucrase/invertase"/>
    <property type="match status" value="1"/>
</dbReference>
<keyword evidence="3" id="KW-0732">Signal</keyword>
<dbReference type="CDD" id="cd04084">
    <property type="entry name" value="CBM6_xylanase-like"/>
    <property type="match status" value="1"/>
</dbReference>
<organism evidence="9 10">
    <name type="scientific">Amphibacillus indicireducens</name>
    <dbReference type="NCBI Taxonomy" id="1076330"/>
    <lineage>
        <taxon>Bacteria</taxon>
        <taxon>Bacillati</taxon>
        <taxon>Bacillota</taxon>
        <taxon>Bacilli</taxon>
        <taxon>Bacillales</taxon>
        <taxon>Bacillaceae</taxon>
        <taxon>Amphibacillus</taxon>
    </lineage>
</organism>
<accession>A0ABP7VMH5</accession>
<keyword evidence="6 7" id="KW-0326">Glycosidase</keyword>
<sequence>MNQKNNEQLTEPIAKKPPYGNPLVSHKFGADPYALVYNDRVYLYATNDEFEYDEEGNITENKYGNINTLTVISSADLVNWTDHGVIKVAGPNGAAKWAVNSWAPAIAHKVIDGKDKFFIYFANNGSNIGVVTSDSPLGPWVDPINKPIISRDLPGVQGVPWLFDPAVLVDDDGTGYLYFGGGVPEGEFEMPNTARSMQLGDDMISVVGEAKPIPAPFMFESGGINKRDGLYYYSYCSNFFTGERPEGAPAAGEIAYLISENPMGPWTYQKSFLKNPGHFFDVSGNNHHAMFKFKDTWYIAYHAQTVSAAMGVSNGYRSTHLNEVIFGENGVIEDIKADMQGVKKVKDFNPYETVSAVTMAWQAGINVKELENTDASQPNLVLTDIENGDWIGIASADFSDGASEVIVKVASDANDGSIEVRIDSLDGDIISTIDVPNTGGLDNWDHVSASVSEIEGVHDIYFVFRGVNDQTLFQLASWSFKK</sequence>
<comment type="similarity">
    <text evidence="1 7">Belongs to the glycosyl hydrolase 43 family.</text>
</comment>
<reference evidence="10" key="1">
    <citation type="journal article" date="2019" name="Int. J. Syst. Evol. Microbiol.">
        <title>The Global Catalogue of Microorganisms (GCM) 10K type strain sequencing project: providing services to taxonomists for standard genome sequencing and annotation.</title>
        <authorList>
            <consortium name="The Broad Institute Genomics Platform"/>
            <consortium name="The Broad Institute Genome Sequencing Center for Infectious Disease"/>
            <person name="Wu L."/>
            <person name="Ma J."/>
        </authorList>
    </citation>
    <scope>NUCLEOTIDE SEQUENCE [LARGE SCALE GENOMIC DNA]</scope>
    <source>
        <strain evidence="10">JCM 17250</strain>
    </source>
</reference>
<keyword evidence="5" id="KW-0119">Carbohydrate metabolism</keyword>
<dbReference type="RefSeq" id="WP_344911901.1">
    <property type="nucleotide sequence ID" value="NZ_BAABDL010000080.1"/>
</dbReference>
<name>A0ABP7VMH5_9BACI</name>
<evidence type="ECO:0000256" key="6">
    <source>
        <dbReference type="ARBA" id="ARBA00023295"/>
    </source>
</evidence>
<dbReference type="InterPro" id="IPR006584">
    <property type="entry name" value="Cellulose-bd_IV"/>
</dbReference>
<protein>
    <recommendedName>
        <fullName evidence="8">CBM6 domain-containing protein</fullName>
    </recommendedName>
</protein>
<keyword evidence="4 7" id="KW-0378">Hydrolase</keyword>
<feature type="domain" description="CBM6" evidence="8">
    <location>
        <begin position="349"/>
        <end position="481"/>
    </location>
</feature>
<evidence type="ECO:0000259" key="8">
    <source>
        <dbReference type="PROSITE" id="PS51175"/>
    </source>
</evidence>
<evidence type="ECO:0000313" key="10">
    <source>
        <dbReference type="Proteomes" id="UP001501734"/>
    </source>
</evidence>
<evidence type="ECO:0000313" key="9">
    <source>
        <dbReference type="EMBL" id="GAA4070488.1"/>
    </source>
</evidence>
<evidence type="ECO:0000256" key="7">
    <source>
        <dbReference type="RuleBase" id="RU361187"/>
    </source>
</evidence>
<dbReference type="PANTHER" id="PTHR43772">
    <property type="entry name" value="ENDO-1,4-BETA-XYLANASE"/>
    <property type="match status" value="1"/>
</dbReference>
<dbReference type="Proteomes" id="UP001501734">
    <property type="component" value="Unassembled WGS sequence"/>
</dbReference>
<dbReference type="InterPro" id="IPR052176">
    <property type="entry name" value="Glycosyl_Hydrlase_43_Enz"/>
</dbReference>
<gene>
    <name evidence="9" type="ORF">GCM10022410_15300</name>
</gene>
<dbReference type="Gene3D" id="2.60.120.260">
    <property type="entry name" value="Galactose-binding domain-like"/>
    <property type="match status" value="1"/>
</dbReference>
<evidence type="ECO:0000256" key="3">
    <source>
        <dbReference type="ARBA" id="ARBA00022729"/>
    </source>
</evidence>
<dbReference type="InterPro" id="IPR023296">
    <property type="entry name" value="Glyco_hydro_beta-prop_sf"/>
</dbReference>
<dbReference type="Pfam" id="PF04616">
    <property type="entry name" value="Glyco_hydro_43"/>
    <property type="match status" value="1"/>
</dbReference>
<dbReference type="SMART" id="SM00606">
    <property type="entry name" value="CBD_IV"/>
    <property type="match status" value="1"/>
</dbReference>
<dbReference type="Pfam" id="PF03422">
    <property type="entry name" value="CBM_6"/>
    <property type="match status" value="1"/>
</dbReference>
<keyword evidence="2" id="KW-0858">Xylan degradation</keyword>
<evidence type="ECO:0000256" key="4">
    <source>
        <dbReference type="ARBA" id="ARBA00022801"/>
    </source>
</evidence>
<keyword evidence="10" id="KW-1185">Reference proteome</keyword>
<dbReference type="PROSITE" id="PS51175">
    <property type="entry name" value="CBM6"/>
    <property type="match status" value="1"/>
</dbReference>
<dbReference type="InterPro" id="IPR005084">
    <property type="entry name" value="CBM6"/>
</dbReference>
<evidence type="ECO:0000256" key="1">
    <source>
        <dbReference type="ARBA" id="ARBA00009865"/>
    </source>
</evidence>
<dbReference type="SUPFAM" id="SSF49785">
    <property type="entry name" value="Galactose-binding domain-like"/>
    <property type="match status" value="1"/>
</dbReference>
<comment type="caution">
    <text evidence="9">The sequence shown here is derived from an EMBL/GenBank/DDBJ whole genome shotgun (WGS) entry which is preliminary data.</text>
</comment>
<evidence type="ECO:0000256" key="5">
    <source>
        <dbReference type="ARBA" id="ARBA00023277"/>
    </source>
</evidence>
<proteinExistence type="inferred from homology"/>
<dbReference type="InterPro" id="IPR008979">
    <property type="entry name" value="Galactose-bd-like_sf"/>
</dbReference>
<dbReference type="PANTHER" id="PTHR43772:SF2">
    <property type="entry name" value="PUTATIVE (AFU_ORTHOLOGUE AFUA_2G04480)-RELATED"/>
    <property type="match status" value="1"/>
</dbReference>
<keyword evidence="2" id="KW-0624">Polysaccharide degradation</keyword>
<dbReference type="EMBL" id="BAABDL010000080">
    <property type="protein sequence ID" value="GAA4070488.1"/>
    <property type="molecule type" value="Genomic_DNA"/>
</dbReference>